<evidence type="ECO:0000256" key="7">
    <source>
        <dbReference type="ARBA" id="ARBA00023242"/>
    </source>
</evidence>
<feature type="compositionally biased region" description="Low complexity" evidence="11">
    <location>
        <begin position="145"/>
        <end position="170"/>
    </location>
</feature>
<dbReference type="GO" id="GO:0000981">
    <property type="term" value="F:DNA-binding transcription factor activity, RNA polymerase II-specific"/>
    <property type="evidence" value="ECO:0007669"/>
    <property type="project" value="InterPro"/>
</dbReference>
<dbReference type="Ensembl" id="ENSHCOT00000003646.1">
    <property type="protein sequence ID" value="ENSHCOP00000006457.1"/>
    <property type="gene ID" value="ENSHCOG00000008273.1"/>
</dbReference>
<evidence type="ECO:0000259" key="12">
    <source>
        <dbReference type="PROSITE" id="PS50071"/>
    </source>
</evidence>
<sequence length="412" mass="43858">RLYPSYVGFACSPRACVGAMNFEFEREIGFINSQPSLAECLTSFPAVLESFQTSSIKESTVIPPPFENTIPSLSPCTASQPRPSSRNQQNRRTSVTNGLQTNHRLSQQPCPPSQAPAPNASSAAGSLAHEFPWMKEKKSSKKCQKSGGSSSSGGSIIPSASSSPSPTASGYALAGIESPTDPNQAGLDVGGAGSRRLRTAYTNTQLLELEKEFHFNKYLCRPRRVEIAALLDLTERQVKVWFQNRRMKHKRQTTHHRDGGGEGGGGNQESGEPSCIEPLEGADASSPYSSQPLEASGTGELSDGEAGSSNPSSAAAPTAHTFDSGDNAHPTLEEGGLSSLSVSDPAFCEQPDSSIPSSSCSSELPDLTFFSGDACMSPSLQSSLDSPVDFSEEDFDLFTRTLCTMDLQHLNF</sequence>
<dbReference type="STRING" id="109280.ENSHCOP00000006457"/>
<evidence type="ECO:0000313" key="14">
    <source>
        <dbReference type="Proteomes" id="UP000264820"/>
    </source>
</evidence>
<feature type="region of interest" description="Disordered" evidence="11">
    <location>
        <begin position="246"/>
        <end position="360"/>
    </location>
</feature>
<dbReference type="GeneTree" id="ENSGT00940000155029"/>
<keyword evidence="5 9" id="KW-0371">Homeobox</keyword>
<feature type="region of interest" description="Disordered" evidence="11">
    <location>
        <begin position="60"/>
        <end position="191"/>
    </location>
</feature>
<dbReference type="SUPFAM" id="SSF46689">
    <property type="entry name" value="Homeodomain-like"/>
    <property type="match status" value="1"/>
</dbReference>
<evidence type="ECO:0000256" key="11">
    <source>
        <dbReference type="SAM" id="MobiDB-lite"/>
    </source>
</evidence>
<evidence type="ECO:0000256" key="3">
    <source>
        <dbReference type="ARBA" id="ARBA00023015"/>
    </source>
</evidence>
<feature type="compositionally biased region" description="Polar residues" evidence="11">
    <location>
        <begin position="69"/>
        <end position="105"/>
    </location>
</feature>
<feature type="compositionally biased region" description="Low complexity" evidence="11">
    <location>
        <begin position="306"/>
        <end position="319"/>
    </location>
</feature>
<evidence type="ECO:0000256" key="5">
    <source>
        <dbReference type="ARBA" id="ARBA00023155"/>
    </source>
</evidence>
<evidence type="ECO:0000256" key="8">
    <source>
        <dbReference type="ARBA" id="ARBA00038135"/>
    </source>
</evidence>
<evidence type="ECO:0000256" key="2">
    <source>
        <dbReference type="ARBA" id="ARBA00022473"/>
    </source>
</evidence>
<dbReference type="FunFam" id="1.10.10.60:FF:000145">
    <property type="entry name" value="homeobox protein Hox-A2"/>
    <property type="match status" value="1"/>
</dbReference>
<dbReference type="InterPro" id="IPR001827">
    <property type="entry name" value="Homeobox_Antennapedia_CS"/>
</dbReference>
<feature type="compositionally biased region" description="Low complexity" evidence="11">
    <location>
        <begin position="116"/>
        <end position="126"/>
    </location>
</feature>
<keyword evidence="14" id="KW-1185">Reference proteome</keyword>
<evidence type="ECO:0000313" key="13">
    <source>
        <dbReference type="Ensembl" id="ENSHCOP00000006457.1"/>
    </source>
</evidence>
<protein>
    <submittedName>
        <fullName evidence="13">Homeobox B2a</fullName>
    </submittedName>
</protein>
<dbReference type="PANTHER" id="PTHR45664:SF7">
    <property type="entry name" value="HOMEOBOX PROTEIN HOX-B2"/>
    <property type="match status" value="1"/>
</dbReference>
<dbReference type="PANTHER" id="PTHR45664">
    <property type="entry name" value="PROTEIN ZERKNUELLT 1-RELATED"/>
    <property type="match status" value="1"/>
</dbReference>
<dbReference type="PRINTS" id="PR00024">
    <property type="entry name" value="HOMEOBOX"/>
</dbReference>
<keyword evidence="6" id="KW-0804">Transcription</keyword>
<proteinExistence type="inferred from homology"/>
<comment type="subcellular location">
    <subcellularLocation>
        <location evidence="1 9 10">Nucleus</location>
    </subcellularLocation>
</comment>
<evidence type="ECO:0000256" key="1">
    <source>
        <dbReference type="ARBA" id="ARBA00004123"/>
    </source>
</evidence>
<dbReference type="Pfam" id="PF00046">
    <property type="entry name" value="Homeodomain"/>
    <property type="match status" value="1"/>
</dbReference>
<evidence type="ECO:0000256" key="6">
    <source>
        <dbReference type="ARBA" id="ARBA00023163"/>
    </source>
</evidence>
<dbReference type="OMA" id="DLPHFNF"/>
<dbReference type="AlphaFoldDB" id="A0A3Q2XQJ0"/>
<keyword evidence="4 9" id="KW-0238">DNA-binding</keyword>
<keyword evidence="2" id="KW-0217">Developmental protein</keyword>
<accession>A0A3Q2XQJ0</accession>
<feature type="domain" description="Homeobox" evidence="12">
    <location>
        <begin position="192"/>
        <end position="252"/>
    </location>
</feature>
<dbReference type="Proteomes" id="UP000264820">
    <property type="component" value="Unplaced"/>
</dbReference>
<evidence type="ECO:0000256" key="10">
    <source>
        <dbReference type="RuleBase" id="RU000682"/>
    </source>
</evidence>
<dbReference type="InterPro" id="IPR020479">
    <property type="entry name" value="HD_metazoa"/>
</dbReference>
<dbReference type="InterPro" id="IPR009057">
    <property type="entry name" value="Homeodomain-like_sf"/>
</dbReference>
<name>A0A3Q2XQJ0_HIPCM</name>
<dbReference type="PROSITE" id="PS50071">
    <property type="entry name" value="HOMEOBOX_2"/>
    <property type="match status" value="1"/>
</dbReference>
<reference evidence="13" key="1">
    <citation type="submission" date="2025-08" db="UniProtKB">
        <authorList>
            <consortium name="Ensembl"/>
        </authorList>
    </citation>
    <scope>IDENTIFICATION</scope>
</reference>
<dbReference type="CDD" id="cd00086">
    <property type="entry name" value="homeodomain"/>
    <property type="match status" value="1"/>
</dbReference>
<dbReference type="InterPro" id="IPR017970">
    <property type="entry name" value="Homeobox_CS"/>
</dbReference>
<dbReference type="SMART" id="SM00389">
    <property type="entry name" value="HOX"/>
    <property type="match status" value="1"/>
</dbReference>
<comment type="similarity">
    <text evidence="8">Belongs to the Antp homeobox family. Proboscipedia subfamily.</text>
</comment>
<evidence type="ECO:0000256" key="9">
    <source>
        <dbReference type="PROSITE-ProRule" id="PRU00108"/>
    </source>
</evidence>
<dbReference type="InterPro" id="IPR001356">
    <property type="entry name" value="HD"/>
</dbReference>
<dbReference type="Gene3D" id="1.10.10.60">
    <property type="entry name" value="Homeodomain-like"/>
    <property type="match status" value="1"/>
</dbReference>
<evidence type="ECO:0000256" key="4">
    <source>
        <dbReference type="ARBA" id="ARBA00023125"/>
    </source>
</evidence>
<organism evidence="13 14">
    <name type="scientific">Hippocampus comes</name>
    <name type="common">Tiger tail seahorse</name>
    <dbReference type="NCBI Taxonomy" id="109280"/>
    <lineage>
        <taxon>Eukaryota</taxon>
        <taxon>Metazoa</taxon>
        <taxon>Chordata</taxon>
        <taxon>Craniata</taxon>
        <taxon>Vertebrata</taxon>
        <taxon>Euteleostomi</taxon>
        <taxon>Actinopterygii</taxon>
        <taxon>Neopterygii</taxon>
        <taxon>Teleostei</taxon>
        <taxon>Neoteleostei</taxon>
        <taxon>Acanthomorphata</taxon>
        <taxon>Syngnathiaria</taxon>
        <taxon>Syngnathiformes</taxon>
        <taxon>Syngnathoidei</taxon>
        <taxon>Syngnathidae</taxon>
        <taxon>Hippocampus</taxon>
    </lineage>
</organism>
<keyword evidence="3" id="KW-0805">Transcription regulation</keyword>
<feature type="DNA-binding region" description="Homeobox" evidence="9">
    <location>
        <begin position="194"/>
        <end position="253"/>
    </location>
</feature>
<dbReference type="PROSITE" id="PS00027">
    <property type="entry name" value="HOMEOBOX_1"/>
    <property type="match status" value="1"/>
</dbReference>
<dbReference type="PROSITE" id="PS00032">
    <property type="entry name" value="ANTENNAPEDIA"/>
    <property type="match status" value="1"/>
</dbReference>
<keyword evidence="7 9" id="KW-0539">Nucleus</keyword>
<dbReference type="GO" id="GO:0005634">
    <property type="term" value="C:nucleus"/>
    <property type="evidence" value="ECO:0007669"/>
    <property type="project" value="UniProtKB-SubCell"/>
</dbReference>
<reference evidence="13" key="2">
    <citation type="submission" date="2025-09" db="UniProtKB">
        <authorList>
            <consortium name="Ensembl"/>
        </authorList>
    </citation>
    <scope>IDENTIFICATION</scope>
</reference>
<dbReference type="GO" id="GO:0000978">
    <property type="term" value="F:RNA polymerase II cis-regulatory region sequence-specific DNA binding"/>
    <property type="evidence" value="ECO:0007669"/>
    <property type="project" value="TreeGrafter"/>
</dbReference>